<proteinExistence type="predicted"/>
<gene>
    <name evidence="1" type="ORF">RHMOL_Rhmol06G0137600</name>
</gene>
<dbReference type="Proteomes" id="UP001062846">
    <property type="component" value="Chromosome 6"/>
</dbReference>
<protein>
    <submittedName>
        <fullName evidence="1">Uncharacterized protein</fullName>
    </submittedName>
</protein>
<evidence type="ECO:0000313" key="1">
    <source>
        <dbReference type="EMBL" id="KAI8550825.1"/>
    </source>
</evidence>
<evidence type="ECO:0000313" key="2">
    <source>
        <dbReference type="Proteomes" id="UP001062846"/>
    </source>
</evidence>
<organism evidence="1 2">
    <name type="scientific">Rhododendron molle</name>
    <name type="common">Chinese azalea</name>
    <name type="synonym">Azalea mollis</name>
    <dbReference type="NCBI Taxonomy" id="49168"/>
    <lineage>
        <taxon>Eukaryota</taxon>
        <taxon>Viridiplantae</taxon>
        <taxon>Streptophyta</taxon>
        <taxon>Embryophyta</taxon>
        <taxon>Tracheophyta</taxon>
        <taxon>Spermatophyta</taxon>
        <taxon>Magnoliopsida</taxon>
        <taxon>eudicotyledons</taxon>
        <taxon>Gunneridae</taxon>
        <taxon>Pentapetalae</taxon>
        <taxon>asterids</taxon>
        <taxon>Ericales</taxon>
        <taxon>Ericaceae</taxon>
        <taxon>Ericoideae</taxon>
        <taxon>Rhodoreae</taxon>
        <taxon>Rhododendron</taxon>
    </lineage>
</organism>
<accession>A0ACC0NCA6</accession>
<name>A0ACC0NCA6_RHOML</name>
<reference evidence="1" key="1">
    <citation type="submission" date="2022-02" db="EMBL/GenBank/DDBJ databases">
        <title>Plant Genome Project.</title>
        <authorList>
            <person name="Zhang R.-G."/>
        </authorList>
    </citation>
    <scope>NUCLEOTIDE SEQUENCE</scope>
    <source>
        <strain evidence="1">AT1</strain>
    </source>
</reference>
<dbReference type="EMBL" id="CM046393">
    <property type="protein sequence ID" value="KAI8550825.1"/>
    <property type="molecule type" value="Genomic_DNA"/>
</dbReference>
<keyword evidence="2" id="KW-1185">Reference proteome</keyword>
<sequence>MADSSLVERVTSLQAEMAFYREEIEQLNTQITRLISTIRSLCRAVTNLRDFYFDQLDNKDDPKYVLGRELEDTTEDPEGNTNDLNDRSDGGNDASGEGSD</sequence>
<comment type="caution">
    <text evidence="1">The sequence shown here is derived from an EMBL/GenBank/DDBJ whole genome shotgun (WGS) entry which is preliminary data.</text>
</comment>